<dbReference type="eggNOG" id="COG1593">
    <property type="taxonomic scope" value="Bacteria"/>
</dbReference>
<feature type="transmembrane region" description="Helical" evidence="7">
    <location>
        <begin position="102"/>
        <end position="124"/>
    </location>
</feature>
<dbReference type="NCBIfam" id="TIGR00786">
    <property type="entry name" value="dctM"/>
    <property type="match status" value="1"/>
</dbReference>
<feature type="transmembrane region" description="Helical" evidence="7">
    <location>
        <begin position="397"/>
        <end position="419"/>
    </location>
</feature>
<accession>A0A073IUE9</accession>
<sequence>MLLIGMAMAIVVFMIIASVPIIFSFMTATLFLVFKLNYDPSFLMTYGYDVTSAIVLLCVPLYVCVGSIMEKSEIGRSLIDFVNVFVGRIKGGLGIVGVVSSAVFGSISGSSTATLTCIGGIILPRMYEKGYPRGHAAALLTNACPLGLLIPPSSSMIIYAWVSRQSILACFLATVIPGIILAACLSISNVLMLRGATGMDVEDKITTKELFHRMRVEGVEALPALCMPVIILGGTYSGVFTPTESAAIAVLYAIPVGFWIYKKLTLKKLWVTFIEAGTTTGVVMVMVFCMMTLSRILVMMNLPELIIAFLSGISNNPKVILLFINIMLLGLGMIMDDTSAMLLTVPILIPIVTKFGISPIHLAAIVGVNLGLGIITPPCAPMLYLGARVGKVPMLEMLVPTLKFIIFAWFPTLIFVTYFPELSLWLPRMILGNI</sequence>
<dbReference type="PANTHER" id="PTHR33362:SF2">
    <property type="entry name" value="TRAP TRANSPORTER LARGE PERMEASE PROTEIN"/>
    <property type="match status" value="1"/>
</dbReference>
<dbReference type="PANTHER" id="PTHR33362">
    <property type="entry name" value="SIALIC ACID TRAP TRANSPORTER PERMEASE PROTEIN SIAT-RELATED"/>
    <property type="match status" value="1"/>
</dbReference>
<dbReference type="EMBL" id="JMKI01000006">
    <property type="protein sequence ID" value="KEJ93071.1"/>
    <property type="molecule type" value="Genomic_DNA"/>
</dbReference>
<keyword evidence="10" id="KW-1185">Reference proteome</keyword>
<evidence type="ECO:0000256" key="7">
    <source>
        <dbReference type="SAM" id="Phobius"/>
    </source>
</evidence>
<feature type="transmembrane region" description="Helical" evidence="7">
    <location>
        <begin position="273"/>
        <end position="293"/>
    </location>
</feature>
<evidence type="ECO:0000256" key="1">
    <source>
        <dbReference type="ARBA" id="ARBA00004429"/>
    </source>
</evidence>
<evidence type="ECO:0000259" key="8">
    <source>
        <dbReference type="Pfam" id="PF06808"/>
    </source>
</evidence>
<keyword evidence="4 7" id="KW-0812">Transmembrane</keyword>
<evidence type="ECO:0000256" key="2">
    <source>
        <dbReference type="ARBA" id="ARBA00022475"/>
    </source>
</evidence>
<dbReference type="PATRIC" id="fig|2754.20.peg.440"/>
<keyword evidence="2" id="KW-1003">Cell membrane</keyword>
<comment type="subcellular location">
    <subcellularLocation>
        <location evidence="1">Cell inner membrane</location>
        <topology evidence="1">Multi-pass membrane protein</topology>
    </subcellularLocation>
</comment>
<dbReference type="InterPro" id="IPR010656">
    <property type="entry name" value="DctM"/>
</dbReference>
<feature type="transmembrane region" description="Helical" evidence="7">
    <location>
        <begin position="7"/>
        <end position="34"/>
    </location>
</feature>
<dbReference type="AlphaFoldDB" id="A0A073IUE9"/>
<feature type="transmembrane region" description="Helical" evidence="7">
    <location>
        <begin position="166"/>
        <end position="191"/>
    </location>
</feature>
<gene>
    <name evidence="9" type="ORF">EH55_12250</name>
</gene>
<evidence type="ECO:0000256" key="4">
    <source>
        <dbReference type="ARBA" id="ARBA00022692"/>
    </source>
</evidence>
<feature type="domain" description="TRAP C4-dicarboxylate transport system permease DctM subunit" evidence="8">
    <location>
        <begin position="10"/>
        <end position="422"/>
    </location>
</feature>
<evidence type="ECO:0000313" key="10">
    <source>
        <dbReference type="Proteomes" id="UP000027665"/>
    </source>
</evidence>
<evidence type="ECO:0000313" key="9">
    <source>
        <dbReference type="EMBL" id="KEJ93071.1"/>
    </source>
</evidence>
<dbReference type="Pfam" id="PF06808">
    <property type="entry name" value="DctM"/>
    <property type="match status" value="1"/>
</dbReference>
<keyword evidence="5 7" id="KW-1133">Transmembrane helix</keyword>
<name>A0A073IUE9_9BACT</name>
<dbReference type="RefSeq" id="WP_037974420.1">
    <property type="nucleotide sequence ID" value="NZ_JMKI01000006.1"/>
</dbReference>
<dbReference type="OrthoDB" id="9772674at2"/>
<feature type="transmembrane region" description="Helical" evidence="7">
    <location>
        <begin position="245"/>
        <end position="261"/>
    </location>
</feature>
<dbReference type="InterPro" id="IPR004681">
    <property type="entry name" value="TRAP_DctM"/>
</dbReference>
<comment type="caution">
    <text evidence="9">The sequence shown here is derived from an EMBL/GenBank/DDBJ whole genome shotgun (WGS) entry which is preliminary data.</text>
</comment>
<feature type="transmembrane region" description="Helical" evidence="7">
    <location>
        <begin position="221"/>
        <end position="239"/>
    </location>
</feature>
<keyword evidence="6 7" id="KW-0472">Membrane</keyword>
<keyword evidence="3" id="KW-0997">Cell inner membrane</keyword>
<dbReference type="GO" id="GO:0005886">
    <property type="term" value="C:plasma membrane"/>
    <property type="evidence" value="ECO:0007669"/>
    <property type="project" value="UniProtKB-SubCell"/>
</dbReference>
<proteinExistence type="predicted"/>
<evidence type="ECO:0000256" key="5">
    <source>
        <dbReference type="ARBA" id="ARBA00022989"/>
    </source>
</evidence>
<feature type="transmembrane region" description="Helical" evidence="7">
    <location>
        <begin position="340"/>
        <end position="357"/>
    </location>
</feature>
<dbReference type="GeneID" id="90982735"/>
<feature type="transmembrane region" description="Helical" evidence="7">
    <location>
        <begin position="363"/>
        <end position="385"/>
    </location>
</feature>
<evidence type="ECO:0000256" key="6">
    <source>
        <dbReference type="ARBA" id="ARBA00023136"/>
    </source>
</evidence>
<organism evidence="9 10">
    <name type="scientific">Synergistes jonesii</name>
    <dbReference type="NCBI Taxonomy" id="2754"/>
    <lineage>
        <taxon>Bacteria</taxon>
        <taxon>Thermotogati</taxon>
        <taxon>Synergistota</taxon>
        <taxon>Synergistia</taxon>
        <taxon>Synergistales</taxon>
        <taxon>Synergistaceae</taxon>
        <taxon>Synergistes</taxon>
    </lineage>
</organism>
<dbReference type="Proteomes" id="UP000027665">
    <property type="component" value="Unassembled WGS sequence"/>
</dbReference>
<dbReference type="GO" id="GO:0022857">
    <property type="term" value="F:transmembrane transporter activity"/>
    <property type="evidence" value="ECO:0007669"/>
    <property type="project" value="TreeGrafter"/>
</dbReference>
<evidence type="ECO:0000256" key="3">
    <source>
        <dbReference type="ARBA" id="ARBA00022519"/>
    </source>
</evidence>
<dbReference type="STRING" id="2754.EH55_12250"/>
<feature type="transmembrane region" description="Helical" evidence="7">
    <location>
        <begin position="46"/>
        <end position="65"/>
    </location>
</feature>
<feature type="transmembrane region" description="Helical" evidence="7">
    <location>
        <begin position="136"/>
        <end position="160"/>
    </location>
</feature>
<dbReference type="PIRSF" id="PIRSF006066">
    <property type="entry name" value="HI0050"/>
    <property type="match status" value="1"/>
</dbReference>
<protein>
    <submittedName>
        <fullName evidence="9">C4-dicarboxylate ABC transporter permease</fullName>
    </submittedName>
</protein>
<reference evidence="9 10" key="1">
    <citation type="submission" date="2014-04" db="EMBL/GenBank/DDBJ databases">
        <title>Draft Genome Sequence of Synergistes jonesii.</title>
        <authorList>
            <person name="Coil D.A."/>
            <person name="Eisen J.A."/>
            <person name="Holland-Moritz H.E."/>
        </authorList>
    </citation>
    <scope>NUCLEOTIDE SEQUENCE [LARGE SCALE GENOMIC DNA]</scope>
    <source>
        <strain evidence="9 10">78-1</strain>
    </source>
</reference>